<keyword evidence="4" id="KW-1185">Reference proteome</keyword>
<dbReference type="Pfam" id="PF12158">
    <property type="entry name" value="DUF3592"/>
    <property type="match status" value="1"/>
</dbReference>
<evidence type="ECO:0000259" key="2">
    <source>
        <dbReference type="Pfam" id="PF12158"/>
    </source>
</evidence>
<reference evidence="4" key="1">
    <citation type="submission" date="2016-02" db="EMBL/GenBank/DDBJ databases">
        <authorList>
            <person name="Rodrigo-Torres Lidia"/>
            <person name="Arahal R.David."/>
        </authorList>
    </citation>
    <scope>NUCLEOTIDE SEQUENCE [LARGE SCALE GENOMIC DNA]</scope>
    <source>
        <strain evidence="4">CECT 9029</strain>
    </source>
</reference>
<proteinExistence type="predicted"/>
<evidence type="ECO:0000313" key="3">
    <source>
        <dbReference type="EMBL" id="CZF78169.1"/>
    </source>
</evidence>
<organism evidence="3 4">
    <name type="scientific">Grimontia celer</name>
    <dbReference type="NCBI Taxonomy" id="1796497"/>
    <lineage>
        <taxon>Bacteria</taxon>
        <taxon>Pseudomonadati</taxon>
        <taxon>Pseudomonadota</taxon>
        <taxon>Gammaproteobacteria</taxon>
        <taxon>Vibrionales</taxon>
        <taxon>Vibrionaceae</taxon>
        <taxon>Grimontia</taxon>
    </lineage>
</organism>
<dbReference type="EMBL" id="FIZX01000001">
    <property type="protein sequence ID" value="CZF78169.1"/>
    <property type="molecule type" value="Genomic_DNA"/>
</dbReference>
<sequence length="138" mass="16641">MFYGCIFSKGWVQTSAILVEAEIDELEYYDMDRRRRISYAPKVNYQYQYLGKYYYSDRYSWTVNYDRAERYSAAKNLVWYHVNNKPIRVYVDPDFPQNAVIERGCKSWTLKMTFIAGLVLFIIGLTAVWMFVRMRKNK</sequence>
<feature type="domain" description="DUF3592" evidence="2">
    <location>
        <begin position="19"/>
        <end position="104"/>
    </location>
</feature>
<name>A0A128EU79_9GAMM</name>
<evidence type="ECO:0000313" key="4">
    <source>
        <dbReference type="Proteomes" id="UP000071641"/>
    </source>
</evidence>
<dbReference type="AlphaFoldDB" id="A0A128EU79"/>
<keyword evidence="1" id="KW-0812">Transmembrane</keyword>
<accession>A0A128EU79</accession>
<protein>
    <recommendedName>
        <fullName evidence="2">DUF3592 domain-containing protein</fullName>
    </recommendedName>
</protein>
<keyword evidence="1" id="KW-0472">Membrane</keyword>
<dbReference type="STRING" id="1796497.GCE9029_00672"/>
<gene>
    <name evidence="3" type="ORF">GCE9029_00672</name>
</gene>
<keyword evidence="1" id="KW-1133">Transmembrane helix</keyword>
<feature type="transmembrane region" description="Helical" evidence="1">
    <location>
        <begin position="112"/>
        <end position="132"/>
    </location>
</feature>
<dbReference type="InterPro" id="IPR021994">
    <property type="entry name" value="DUF3592"/>
</dbReference>
<evidence type="ECO:0000256" key="1">
    <source>
        <dbReference type="SAM" id="Phobius"/>
    </source>
</evidence>
<dbReference type="Proteomes" id="UP000071641">
    <property type="component" value="Unassembled WGS sequence"/>
</dbReference>